<comment type="caution">
    <text evidence="1">The sequence shown here is derived from an EMBL/GenBank/DDBJ whole genome shotgun (WGS) entry which is preliminary data.</text>
</comment>
<organism evidence="1 2">
    <name type="scientific">Penicillium nordicum</name>
    <dbReference type="NCBI Taxonomy" id="229535"/>
    <lineage>
        <taxon>Eukaryota</taxon>
        <taxon>Fungi</taxon>
        <taxon>Dikarya</taxon>
        <taxon>Ascomycota</taxon>
        <taxon>Pezizomycotina</taxon>
        <taxon>Eurotiomycetes</taxon>
        <taxon>Eurotiomycetidae</taxon>
        <taxon>Eurotiales</taxon>
        <taxon>Aspergillaceae</taxon>
        <taxon>Penicillium</taxon>
    </lineage>
</organism>
<proteinExistence type="predicted"/>
<sequence>MRFRYTEMSTPKPFCKNFRRRCSEPGKCGAFCGVLAPGEIAAFSKYGLSLSSPGHLVPLRDEIGKI</sequence>
<name>A0A0M8P7Y5_9EURO</name>
<keyword evidence="2" id="KW-1185">Reference proteome</keyword>
<dbReference type="EMBL" id="LHQQ01000021">
    <property type="protein sequence ID" value="KOS47008.1"/>
    <property type="molecule type" value="Genomic_DNA"/>
</dbReference>
<evidence type="ECO:0000313" key="2">
    <source>
        <dbReference type="Proteomes" id="UP000037696"/>
    </source>
</evidence>
<reference evidence="1 2" key="1">
    <citation type="submission" date="2015-08" db="EMBL/GenBank/DDBJ databases">
        <title>Genome sequencing of Penicillium nordicum.</title>
        <authorList>
            <person name="Nguyen H.D."/>
            <person name="Seifert K.A."/>
        </authorList>
    </citation>
    <scope>NUCLEOTIDE SEQUENCE [LARGE SCALE GENOMIC DNA]</scope>
    <source>
        <strain evidence="1 2">DAOMC 185683</strain>
    </source>
</reference>
<accession>A0A0M8P7Y5</accession>
<dbReference type="Proteomes" id="UP000037696">
    <property type="component" value="Unassembled WGS sequence"/>
</dbReference>
<dbReference type="AlphaFoldDB" id="A0A0M8P7Y5"/>
<evidence type="ECO:0000313" key="1">
    <source>
        <dbReference type="EMBL" id="KOS47008.1"/>
    </source>
</evidence>
<protein>
    <submittedName>
        <fullName evidence="1">Uncharacterized protein</fullName>
    </submittedName>
</protein>
<gene>
    <name evidence="1" type="ORF">ACN38_g2020</name>
</gene>